<keyword evidence="3" id="KW-0067">ATP-binding</keyword>
<dbReference type="GO" id="GO:0016887">
    <property type="term" value="F:ATP hydrolysis activity"/>
    <property type="evidence" value="ECO:0007669"/>
    <property type="project" value="InterPro"/>
</dbReference>
<protein>
    <recommendedName>
        <fullName evidence="5">Peroxisomal ATPase PEX1</fullName>
    </recommendedName>
    <alternativeName>
        <fullName evidence="4">Peroxin-1</fullName>
    </alternativeName>
</protein>
<dbReference type="Pfam" id="PF00004">
    <property type="entry name" value="AAA"/>
    <property type="match status" value="2"/>
</dbReference>
<dbReference type="InterPro" id="IPR027417">
    <property type="entry name" value="P-loop_NTPase"/>
</dbReference>
<dbReference type="SUPFAM" id="SSF52540">
    <property type="entry name" value="P-loop containing nucleoside triphosphate hydrolases"/>
    <property type="match status" value="2"/>
</dbReference>
<sequence>MSFAVPTDSVQIARLDAFNMFGRIPATDFVVDSIVAYNSLPKVCQTLVSADSVRLAAIKHYVEDEDEEEKITDFGEEMSKILKIPRIMYKEDVISIHVRNIFTKKVSRYSFKMFCNESPCIMDTTTSVYEIASVNAHLPYASREKMFEIPAPMVELTDRMRSICLAYESVDDKPLLLLLAGPSGSGKRLLATRLAMELHRNIIEECSYNLWNESLSQMEANLKKAFEKAKSYQPSILYITSADVLGYETATGTIDSRILSTLRALLSEPAQIIVLLSCDSDKVVKLSSDLISLVLYHFMIGPLNEDDRLSFFSSRLQTHLAHHAARRTEGFVIAELVDLLKDVDYRVTTLKASHIEISHLEWAIDKRNSFFTDAFDAPKIPTVSWDDVGGFEETKQLIIESIEANLHGSGLRRSGIMLFGPPGCGKTLIAKAVATEFKIAFLSVKGPELLNMYVGQSEENVRKGNGSARRNIQSRIQVISKNGGSGKFDKVIHVAPGSDVESKMKILKAVSRKIKLADDVNLRYLAEQCEGQWSGAELNSLVTMAAMEAIREQIALIEAGKISESDVEGIVYASHFQAALEKKLQEHSEGVRRHALG</sequence>
<reference evidence="7 8" key="1">
    <citation type="submission" date="2019-10" db="EMBL/GenBank/DDBJ databases">
        <title>Assembly and Annotation for the nematode Trichostrongylus colubriformis.</title>
        <authorList>
            <person name="Martin J."/>
        </authorList>
    </citation>
    <scope>NUCLEOTIDE SEQUENCE [LARGE SCALE GENOMIC DNA]</scope>
    <source>
        <strain evidence="7">G859</strain>
        <tissue evidence="7">Whole worm</tissue>
    </source>
</reference>
<dbReference type="InterPro" id="IPR003593">
    <property type="entry name" value="AAA+_ATPase"/>
</dbReference>
<keyword evidence="8" id="KW-1185">Reference proteome</keyword>
<feature type="domain" description="AAA+ ATPase" evidence="6">
    <location>
        <begin position="173"/>
        <end position="304"/>
    </location>
</feature>
<comment type="caution">
    <text evidence="7">The sequence shown here is derived from an EMBL/GenBank/DDBJ whole genome shotgun (WGS) entry which is preliminary data.</text>
</comment>
<evidence type="ECO:0000313" key="7">
    <source>
        <dbReference type="EMBL" id="KAK5978728.1"/>
    </source>
</evidence>
<accession>A0AAN8G812</accession>
<dbReference type="PANTHER" id="PTHR23077">
    <property type="entry name" value="AAA-FAMILY ATPASE"/>
    <property type="match status" value="1"/>
</dbReference>
<dbReference type="InterPro" id="IPR050168">
    <property type="entry name" value="AAA_ATPase_domain"/>
</dbReference>
<evidence type="ECO:0000259" key="6">
    <source>
        <dbReference type="SMART" id="SM00382"/>
    </source>
</evidence>
<organism evidence="7 8">
    <name type="scientific">Trichostrongylus colubriformis</name>
    <name type="common">Black scour worm</name>
    <dbReference type="NCBI Taxonomy" id="6319"/>
    <lineage>
        <taxon>Eukaryota</taxon>
        <taxon>Metazoa</taxon>
        <taxon>Ecdysozoa</taxon>
        <taxon>Nematoda</taxon>
        <taxon>Chromadorea</taxon>
        <taxon>Rhabditida</taxon>
        <taxon>Rhabditina</taxon>
        <taxon>Rhabditomorpha</taxon>
        <taxon>Strongyloidea</taxon>
        <taxon>Trichostrongylidae</taxon>
        <taxon>Trichostrongylus</taxon>
    </lineage>
</organism>
<dbReference type="Gene3D" id="3.40.50.300">
    <property type="entry name" value="P-loop containing nucleotide triphosphate hydrolases"/>
    <property type="match status" value="2"/>
</dbReference>
<dbReference type="FunFam" id="1.10.8.60:FF:000105">
    <property type="entry name" value="PeRoXisome assembly factor"/>
    <property type="match status" value="1"/>
</dbReference>
<dbReference type="EMBL" id="WIXE01009088">
    <property type="protein sequence ID" value="KAK5978728.1"/>
    <property type="molecule type" value="Genomic_DNA"/>
</dbReference>
<dbReference type="InterPro" id="IPR041569">
    <property type="entry name" value="AAA_lid_3"/>
</dbReference>
<dbReference type="InterPro" id="IPR003959">
    <property type="entry name" value="ATPase_AAA_core"/>
</dbReference>
<feature type="domain" description="AAA+ ATPase" evidence="6">
    <location>
        <begin position="412"/>
        <end position="594"/>
    </location>
</feature>
<dbReference type="SMART" id="SM00382">
    <property type="entry name" value="AAA"/>
    <property type="match status" value="2"/>
</dbReference>
<keyword evidence="1" id="KW-0677">Repeat</keyword>
<dbReference type="GO" id="GO:0005778">
    <property type="term" value="C:peroxisomal membrane"/>
    <property type="evidence" value="ECO:0007669"/>
    <property type="project" value="TreeGrafter"/>
</dbReference>
<dbReference type="PANTHER" id="PTHR23077:SF9">
    <property type="entry name" value="PEROXISOMAL ATPASE PEX6"/>
    <property type="match status" value="1"/>
</dbReference>
<dbReference type="Proteomes" id="UP001331761">
    <property type="component" value="Unassembled WGS sequence"/>
</dbReference>
<keyword evidence="2" id="KW-0547">Nucleotide-binding</keyword>
<evidence type="ECO:0000256" key="5">
    <source>
        <dbReference type="ARBA" id="ARBA00034532"/>
    </source>
</evidence>
<proteinExistence type="predicted"/>
<gene>
    <name evidence="7" type="ORF">GCK32_006646</name>
</gene>
<dbReference type="GO" id="GO:0005829">
    <property type="term" value="C:cytosol"/>
    <property type="evidence" value="ECO:0007669"/>
    <property type="project" value="TreeGrafter"/>
</dbReference>
<evidence type="ECO:0000256" key="3">
    <source>
        <dbReference type="ARBA" id="ARBA00022840"/>
    </source>
</evidence>
<dbReference type="Gene3D" id="1.10.8.60">
    <property type="match status" value="1"/>
</dbReference>
<dbReference type="GO" id="GO:0016558">
    <property type="term" value="P:protein import into peroxisome matrix"/>
    <property type="evidence" value="ECO:0007669"/>
    <property type="project" value="TreeGrafter"/>
</dbReference>
<evidence type="ECO:0000256" key="2">
    <source>
        <dbReference type="ARBA" id="ARBA00022741"/>
    </source>
</evidence>
<dbReference type="Pfam" id="PF17862">
    <property type="entry name" value="AAA_lid_3"/>
    <property type="match status" value="1"/>
</dbReference>
<dbReference type="GO" id="GO:0005524">
    <property type="term" value="F:ATP binding"/>
    <property type="evidence" value="ECO:0007669"/>
    <property type="project" value="UniProtKB-KW"/>
</dbReference>
<evidence type="ECO:0000313" key="8">
    <source>
        <dbReference type="Proteomes" id="UP001331761"/>
    </source>
</evidence>
<name>A0AAN8G812_TRICO</name>
<evidence type="ECO:0000256" key="1">
    <source>
        <dbReference type="ARBA" id="ARBA00022737"/>
    </source>
</evidence>
<dbReference type="AlphaFoldDB" id="A0AAN8G812"/>
<evidence type="ECO:0000256" key="4">
    <source>
        <dbReference type="ARBA" id="ARBA00032509"/>
    </source>
</evidence>